<gene>
    <name evidence="2" type="ORF">FRC96_12150</name>
</gene>
<evidence type="ECO:0000313" key="3">
    <source>
        <dbReference type="Proteomes" id="UP000321046"/>
    </source>
</evidence>
<accession>A0A5C6XCT9</accession>
<evidence type="ECO:0000256" key="1">
    <source>
        <dbReference type="SAM" id="MobiDB-lite"/>
    </source>
</evidence>
<sequence length="66" mass="8381">MRRHRARGERRSHRRVQRDRSLPHRQRRLRCAGVLPMRRHRGRRGRPPRRRVQRDRPLPRRQRGLR</sequence>
<dbReference type="AlphaFoldDB" id="A0A5C6XCT9"/>
<feature type="compositionally biased region" description="Basic residues" evidence="1">
    <location>
        <begin position="37"/>
        <end position="66"/>
    </location>
</feature>
<feature type="region of interest" description="Disordered" evidence="1">
    <location>
        <begin position="1"/>
        <end position="66"/>
    </location>
</feature>
<protein>
    <submittedName>
        <fullName evidence="2">Uncharacterized protein</fullName>
    </submittedName>
</protein>
<feature type="compositionally biased region" description="Basic residues" evidence="1">
    <location>
        <begin position="1"/>
        <end position="30"/>
    </location>
</feature>
<dbReference type="Proteomes" id="UP000321046">
    <property type="component" value="Unassembled WGS sequence"/>
</dbReference>
<evidence type="ECO:0000313" key="2">
    <source>
        <dbReference type="EMBL" id="TXD34886.1"/>
    </source>
</evidence>
<proteinExistence type="predicted"/>
<comment type="caution">
    <text evidence="2">The sequence shown here is derived from an EMBL/GenBank/DDBJ whole genome shotgun (WGS) entry which is preliminary data.</text>
</comment>
<reference evidence="2 3" key="1">
    <citation type="submission" date="2019-08" db="EMBL/GenBank/DDBJ databases">
        <title>Bradymonadales sp. TMQ2.</title>
        <authorList>
            <person name="Liang Q."/>
        </authorList>
    </citation>
    <scope>NUCLEOTIDE SEQUENCE [LARGE SCALE GENOMIC DNA]</scope>
    <source>
        <strain evidence="2 3">TMQ2</strain>
    </source>
</reference>
<dbReference type="EMBL" id="VOSL01000053">
    <property type="protein sequence ID" value="TXD34886.1"/>
    <property type="molecule type" value="Genomic_DNA"/>
</dbReference>
<organism evidence="2 3">
    <name type="scientific">Lujinxingia vulgaris</name>
    <dbReference type="NCBI Taxonomy" id="2600176"/>
    <lineage>
        <taxon>Bacteria</taxon>
        <taxon>Deltaproteobacteria</taxon>
        <taxon>Bradymonadales</taxon>
        <taxon>Lujinxingiaceae</taxon>
        <taxon>Lujinxingia</taxon>
    </lineage>
</organism>
<name>A0A5C6XCT9_9DELT</name>